<evidence type="ECO:0000313" key="2">
    <source>
        <dbReference type="EMBL" id="KAF5180184.1"/>
    </source>
</evidence>
<evidence type="ECO:0000256" key="1">
    <source>
        <dbReference type="SAM" id="MobiDB-lite"/>
    </source>
</evidence>
<name>A0A7J6V540_THATH</name>
<evidence type="ECO:0000313" key="3">
    <source>
        <dbReference type="Proteomes" id="UP000554482"/>
    </source>
</evidence>
<feature type="compositionally biased region" description="Basic and acidic residues" evidence="1">
    <location>
        <begin position="70"/>
        <end position="87"/>
    </location>
</feature>
<dbReference type="EMBL" id="JABWDY010037744">
    <property type="protein sequence ID" value="KAF5180184.1"/>
    <property type="molecule type" value="Genomic_DNA"/>
</dbReference>
<sequence>MRSVKMIVTVEGTAKTRLNLTREERQDNDANKGAIQEAKEDDGWEVPKRKHTCRVRWGSMGSTQGLQVVDNDKDEERYTNNMEKSEEGSSSNNNSFYKGMELG</sequence>
<feature type="compositionally biased region" description="Basic and acidic residues" evidence="1">
    <location>
        <begin position="20"/>
        <end position="30"/>
    </location>
</feature>
<organism evidence="2 3">
    <name type="scientific">Thalictrum thalictroides</name>
    <name type="common">Rue-anemone</name>
    <name type="synonym">Anemone thalictroides</name>
    <dbReference type="NCBI Taxonomy" id="46969"/>
    <lineage>
        <taxon>Eukaryota</taxon>
        <taxon>Viridiplantae</taxon>
        <taxon>Streptophyta</taxon>
        <taxon>Embryophyta</taxon>
        <taxon>Tracheophyta</taxon>
        <taxon>Spermatophyta</taxon>
        <taxon>Magnoliopsida</taxon>
        <taxon>Ranunculales</taxon>
        <taxon>Ranunculaceae</taxon>
        <taxon>Thalictroideae</taxon>
        <taxon>Thalictrum</taxon>
    </lineage>
</organism>
<protein>
    <submittedName>
        <fullName evidence="2">Uncharacterized protein</fullName>
    </submittedName>
</protein>
<proteinExistence type="predicted"/>
<keyword evidence="3" id="KW-1185">Reference proteome</keyword>
<accession>A0A7J6V540</accession>
<dbReference type="AlphaFoldDB" id="A0A7J6V540"/>
<reference evidence="2 3" key="1">
    <citation type="submission" date="2020-06" db="EMBL/GenBank/DDBJ databases">
        <title>Transcriptomic and genomic resources for Thalictrum thalictroides and T. hernandezii: Facilitating candidate gene discovery in an emerging model plant lineage.</title>
        <authorList>
            <person name="Arias T."/>
            <person name="Riano-Pachon D.M."/>
            <person name="Di Stilio V.S."/>
        </authorList>
    </citation>
    <scope>NUCLEOTIDE SEQUENCE [LARGE SCALE GENOMIC DNA]</scope>
    <source>
        <strain evidence="3">cv. WT478/WT964</strain>
        <tissue evidence="2">Leaves</tissue>
    </source>
</reference>
<gene>
    <name evidence="2" type="ORF">FRX31_030229</name>
</gene>
<comment type="caution">
    <text evidence="2">The sequence shown here is derived from an EMBL/GenBank/DDBJ whole genome shotgun (WGS) entry which is preliminary data.</text>
</comment>
<feature type="region of interest" description="Disordered" evidence="1">
    <location>
        <begin position="20"/>
        <end position="46"/>
    </location>
</feature>
<feature type="region of interest" description="Disordered" evidence="1">
    <location>
        <begin position="60"/>
        <end position="103"/>
    </location>
</feature>
<dbReference type="Proteomes" id="UP000554482">
    <property type="component" value="Unassembled WGS sequence"/>
</dbReference>